<dbReference type="AlphaFoldDB" id="A0A4C1ZCW0"/>
<dbReference type="Pfam" id="PF15868">
    <property type="entry name" value="MBF2"/>
    <property type="match status" value="1"/>
</dbReference>
<sequence length="109" mass="12592">MRSTACLLLLSVSTCVLCHNVFYGSRSSDMKLISRQKVEYNAIPWKKRVKFHTYEDPYRRAIRSILCYDYLHSEASVNITDGGLGSDHFTLRLKSQRSYGLDYAIEVYA</sequence>
<dbReference type="InterPro" id="IPR031734">
    <property type="entry name" value="MBF2"/>
</dbReference>
<gene>
    <name evidence="2" type="ORF">EVAR_62642_1</name>
</gene>
<dbReference type="Proteomes" id="UP000299102">
    <property type="component" value="Unassembled WGS sequence"/>
</dbReference>
<feature type="signal peptide" evidence="1">
    <location>
        <begin position="1"/>
        <end position="18"/>
    </location>
</feature>
<accession>A0A4C1ZCW0</accession>
<reference evidence="2 3" key="1">
    <citation type="journal article" date="2019" name="Commun. Biol.">
        <title>The bagworm genome reveals a unique fibroin gene that provides high tensile strength.</title>
        <authorList>
            <person name="Kono N."/>
            <person name="Nakamura H."/>
            <person name="Ohtoshi R."/>
            <person name="Tomita M."/>
            <person name="Numata K."/>
            <person name="Arakawa K."/>
        </authorList>
    </citation>
    <scope>NUCLEOTIDE SEQUENCE [LARGE SCALE GENOMIC DNA]</scope>
</reference>
<comment type="caution">
    <text evidence="2">The sequence shown here is derived from an EMBL/GenBank/DDBJ whole genome shotgun (WGS) entry which is preliminary data.</text>
</comment>
<evidence type="ECO:0000256" key="1">
    <source>
        <dbReference type="SAM" id="SignalP"/>
    </source>
</evidence>
<evidence type="ECO:0000313" key="2">
    <source>
        <dbReference type="EMBL" id="GBP84983.1"/>
    </source>
</evidence>
<dbReference type="EMBL" id="BGZK01001710">
    <property type="protein sequence ID" value="GBP84983.1"/>
    <property type="molecule type" value="Genomic_DNA"/>
</dbReference>
<protein>
    <submittedName>
        <fullName evidence="2">Probable salivary secreted peptide</fullName>
    </submittedName>
</protein>
<organism evidence="2 3">
    <name type="scientific">Eumeta variegata</name>
    <name type="common">Bagworm moth</name>
    <name type="synonym">Eumeta japonica</name>
    <dbReference type="NCBI Taxonomy" id="151549"/>
    <lineage>
        <taxon>Eukaryota</taxon>
        <taxon>Metazoa</taxon>
        <taxon>Ecdysozoa</taxon>
        <taxon>Arthropoda</taxon>
        <taxon>Hexapoda</taxon>
        <taxon>Insecta</taxon>
        <taxon>Pterygota</taxon>
        <taxon>Neoptera</taxon>
        <taxon>Endopterygota</taxon>
        <taxon>Lepidoptera</taxon>
        <taxon>Glossata</taxon>
        <taxon>Ditrysia</taxon>
        <taxon>Tineoidea</taxon>
        <taxon>Psychidae</taxon>
        <taxon>Oiketicinae</taxon>
        <taxon>Eumeta</taxon>
    </lineage>
</organism>
<name>A0A4C1ZCW0_EUMVA</name>
<evidence type="ECO:0000313" key="3">
    <source>
        <dbReference type="Proteomes" id="UP000299102"/>
    </source>
</evidence>
<feature type="chain" id="PRO_5020029857" evidence="1">
    <location>
        <begin position="19"/>
        <end position="109"/>
    </location>
</feature>
<proteinExistence type="predicted"/>
<dbReference type="OrthoDB" id="6861720at2759"/>
<keyword evidence="1" id="KW-0732">Signal</keyword>
<keyword evidence="3" id="KW-1185">Reference proteome</keyword>